<proteinExistence type="predicted"/>
<dbReference type="OrthoDB" id="421951at2759"/>
<evidence type="ECO:0000313" key="3">
    <source>
        <dbReference type="Proteomes" id="UP001165122"/>
    </source>
</evidence>
<sequence>MGSLFSSRKSTRSSAKPKTHAVASDRTMAPPSHATTIQLPNAQQRPAPDPSLRGIDLLADLCFTVTVSNSDTSDSHNLTHVKSGDFVTHRNFSRYVASGNMYNSVALGCMEYCHDFFKSNYDLETVATTRGDIIASKCLSGFERALVVINGKGLVQPGILARSSLMKYSFEQGSAWAMIKNAWERKVGVVLLNHNYASYSFSSKNVKVQFEEVIVPLLEKGVKFDFVAHSAGGSQLVSNLMGLVGYVRSESIGKLVFTDSIHSLRQISLNEGLSSGDKEVLLRKVVGGDAVYFRSNHEHISPSKELGDVFDLGFSEGDTHNERSHKEYWRGRFGSVKTYYCGTIEHARTTEMAEGEIIKFLNY</sequence>
<reference evidence="3" key="1">
    <citation type="journal article" date="2023" name="Commun. Biol.">
        <title>Genome analysis of Parmales, the sister group of diatoms, reveals the evolutionary specialization of diatoms from phago-mixotrophs to photoautotrophs.</title>
        <authorList>
            <person name="Ban H."/>
            <person name="Sato S."/>
            <person name="Yoshikawa S."/>
            <person name="Yamada K."/>
            <person name="Nakamura Y."/>
            <person name="Ichinomiya M."/>
            <person name="Sato N."/>
            <person name="Blanc-Mathieu R."/>
            <person name="Endo H."/>
            <person name="Kuwata A."/>
            <person name="Ogata H."/>
        </authorList>
    </citation>
    <scope>NUCLEOTIDE SEQUENCE [LARGE SCALE GENOMIC DNA]</scope>
    <source>
        <strain evidence="3">NIES 3700</strain>
    </source>
</reference>
<comment type="caution">
    <text evidence="2">The sequence shown here is derived from an EMBL/GenBank/DDBJ whole genome shotgun (WGS) entry which is preliminary data.</text>
</comment>
<dbReference type="GO" id="GO:0031048">
    <property type="term" value="P:regulatory ncRNA-mediated heterochromatin formation"/>
    <property type="evidence" value="ECO:0007669"/>
    <property type="project" value="TreeGrafter"/>
</dbReference>
<organism evidence="2 3">
    <name type="scientific">Triparma laevis f. longispina</name>
    <dbReference type="NCBI Taxonomy" id="1714387"/>
    <lineage>
        <taxon>Eukaryota</taxon>
        <taxon>Sar</taxon>
        <taxon>Stramenopiles</taxon>
        <taxon>Ochrophyta</taxon>
        <taxon>Bolidophyceae</taxon>
        <taxon>Parmales</taxon>
        <taxon>Triparmaceae</taxon>
        <taxon>Triparma</taxon>
    </lineage>
</organism>
<feature type="region of interest" description="Disordered" evidence="1">
    <location>
        <begin position="1"/>
        <end position="35"/>
    </location>
</feature>
<feature type="compositionally biased region" description="Basic residues" evidence="1">
    <location>
        <begin position="9"/>
        <end position="19"/>
    </location>
</feature>
<dbReference type="GO" id="GO:0035197">
    <property type="term" value="F:siRNA binding"/>
    <property type="evidence" value="ECO:0007669"/>
    <property type="project" value="TreeGrafter"/>
</dbReference>
<dbReference type="Proteomes" id="UP001165122">
    <property type="component" value="Unassembled WGS sequence"/>
</dbReference>
<accession>A0A9W7FI97</accession>
<evidence type="ECO:0000256" key="1">
    <source>
        <dbReference type="SAM" id="MobiDB-lite"/>
    </source>
</evidence>
<dbReference type="GO" id="GO:0005634">
    <property type="term" value="C:nucleus"/>
    <property type="evidence" value="ECO:0007669"/>
    <property type="project" value="TreeGrafter"/>
</dbReference>
<dbReference type="PANTHER" id="PTHR21357:SF4">
    <property type="entry name" value="FAM172 FAMILY PROTEIN HOMOLOG CG10038"/>
    <property type="match status" value="1"/>
</dbReference>
<evidence type="ECO:0000313" key="2">
    <source>
        <dbReference type="EMBL" id="GMI12533.1"/>
    </source>
</evidence>
<dbReference type="InterPro" id="IPR048263">
    <property type="entry name" value="Arb2"/>
</dbReference>
<keyword evidence="3" id="KW-1185">Reference proteome</keyword>
<gene>
    <name evidence="2" type="ORF">TrLO_g12976</name>
</gene>
<dbReference type="EMBL" id="BRXW01000178">
    <property type="protein sequence ID" value="GMI12533.1"/>
    <property type="molecule type" value="Genomic_DNA"/>
</dbReference>
<protein>
    <submittedName>
        <fullName evidence="2">Uncharacterized protein</fullName>
    </submittedName>
</protein>
<dbReference type="PANTHER" id="PTHR21357">
    <property type="entry name" value="FAM172 FAMILY PROTEIN HOMOLOG CG10038"/>
    <property type="match status" value="1"/>
</dbReference>
<dbReference type="AlphaFoldDB" id="A0A9W7FI97"/>
<name>A0A9W7FI97_9STRA</name>